<dbReference type="Proteomes" id="UP001303001">
    <property type="component" value="Chromosome"/>
</dbReference>
<dbReference type="EMBL" id="CP134876">
    <property type="protein sequence ID" value="WNM40098.1"/>
    <property type="molecule type" value="Genomic_DNA"/>
</dbReference>
<feature type="region of interest" description="Disordered" evidence="1">
    <location>
        <begin position="69"/>
        <end position="109"/>
    </location>
</feature>
<evidence type="ECO:0000313" key="3">
    <source>
        <dbReference type="Proteomes" id="UP001303001"/>
    </source>
</evidence>
<gene>
    <name evidence="2" type="ORF">RMN56_01685</name>
</gene>
<proteinExistence type="predicted"/>
<dbReference type="RefSeq" id="WP_313722068.1">
    <property type="nucleotide sequence ID" value="NZ_CP134876.1"/>
</dbReference>
<evidence type="ECO:0000313" key="2">
    <source>
        <dbReference type="EMBL" id="WNM40098.1"/>
    </source>
</evidence>
<sequence>MLPIALTCPVWWVARWTARTLATLAVLVACSFGAATLPLGGPATAPVAATVVASAEGLSLRADAAGQLRAAADPATPGTGQDVRGQAVDAPALPAGQPRPAATPGAVTRAADRSLALAGLVPATVGSRAPPAR</sequence>
<protein>
    <submittedName>
        <fullName evidence="2">Uncharacterized protein</fullName>
    </submittedName>
</protein>
<reference evidence="2 3" key="1">
    <citation type="submission" date="2023-09" db="EMBL/GenBank/DDBJ databases">
        <title>Micromonospora halotolerans DSM 45598 genome sequence.</title>
        <authorList>
            <person name="Mo P."/>
        </authorList>
    </citation>
    <scope>NUCLEOTIDE SEQUENCE [LARGE SCALE GENOMIC DNA]</scope>
    <source>
        <strain evidence="2 3">DSM 45598</strain>
    </source>
</reference>
<organism evidence="2 3">
    <name type="scientific">Micromonospora halotolerans</name>
    <dbReference type="NCBI Taxonomy" id="709879"/>
    <lineage>
        <taxon>Bacteria</taxon>
        <taxon>Bacillati</taxon>
        <taxon>Actinomycetota</taxon>
        <taxon>Actinomycetes</taxon>
        <taxon>Micromonosporales</taxon>
        <taxon>Micromonosporaceae</taxon>
        <taxon>Micromonospora</taxon>
    </lineage>
</organism>
<keyword evidence="3" id="KW-1185">Reference proteome</keyword>
<accession>A0ABY9ZXZ8</accession>
<name>A0ABY9ZXZ8_9ACTN</name>
<evidence type="ECO:0000256" key="1">
    <source>
        <dbReference type="SAM" id="MobiDB-lite"/>
    </source>
</evidence>